<keyword evidence="2" id="KW-1185">Reference proteome</keyword>
<evidence type="ECO:0000313" key="1">
    <source>
        <dbReference type="EMBL" id="PYZ92102.1"/>
    </source>
</evidence>
<protein>
    <submittedName>
        <fullName evidence="1">Uncharacterized protein</fullName>
    </submittedName>
</protein>
<evidence type="ECO:0000313" key="2">
    <source>
        <dbReference type="Proteomes" id="UP000248214"/>
    </source>
</evidence>
<dbReference type="EMBL" id="PDOD01000005">
    <property type="protein sequence ID" value="PYZ92102.1"/>
    <property type="molecule type" value="Genomic_DNA"/>
</dbReference>
<name>A0A323T8B0_9BACI</name>
<accession>A0A323T8B0</accession>
<organism evidence="1 2">
    <name type="scientific">Salipaludibacillus keqinensis</name>
    <dbReference type="NCBI Taxonomy" id="2045207"/>
    <lineage>
        <taxon>Bacteria</taxon>
        <taxon>Bacillati</taxon>
        <taxon>Bacillota</taxon>
        <taxon>Bacilli</taxon>
        <taxon>Bacillales</taxon>
        <taxon>Bacillaceae</taxon>
    </lineage>
</organism>
<dbReference type="AlphaFoldDB" id="A0A323T8B0"/>
<gene>
    <name evidence="1" type="ORF">CR194_18095</name>
</gene>
<comment type="caution">
    <text evidence="1">The sequence shown here is derived from an EMBL/GenBank/DDBJ whole genome shotgun (WGS) entry which is preliminary data.</text>
</comment>
<dbReference type="Proteomes" id="UP000248214">
    <property type="component" value="Unassembled WGS sequence"/>
</dbReference>
<proteinExistence type="predicted"/>
<sequence length="70" mass="8359">MARNFYKKQSVKNLISLMKLGFYFVEMKALHRIKEELPLIELQFVHIEANLSHIGRQFVRITTFDKFLTS</sequence>
<reference evidence="1 2" key="1">
    <citation type="submission" date="2017-10" db="EMBL/GenBank/DDBJ databases">
        <title>Bacillus sp. nov., a halophilic bacterium isolated from a Keqin Lake.</title>
        <authorList>
            <person name="Wang H."/>
        </authorList>
    </citation>
    <scope>NUCLEOTIDE SEQUENCE [LARGE SCALE GENOMIC DNA]</scope>
    <source>
        <strain evidence="1 2">KQ-12</strain>
    </source>
</reference>